<comment type="caution">
    <text evidence="1">The sequence shown here is derived from an EMBL/GenBank/DDBJ whole genome shotgun (WGS) entry which is preliminary data.</text>
</comment>
<gene>
    <name evidence="1" type="ORF">DWY65_11285</name>
</gene>
<organism evidence="1 2">
    <name type="scientific">Bacteroides stercoris</name>
    <dbReference type="NCBI Taxonomy" id="46506"/>
    <lineage>
        <taxon>Bacteria</taxon>
        <taxon>Pseudomonadati</taxon>
        <taxon>Bacteroidota</taxon>
        <taxon>Bacteroidia</taxon>
        <taxon>Bacteroidales</taxon>
        <taxon>Bacteroidaceae</taxon>
        <taxon>Bacteroides</taxon>
    </lineage>
</organism>
<accession>A0A412DJ27</accession>
<sequence length="109" mass="12038">MPYVFFRPAIAGRIVSSCGLSGPQLATGQPTTAKRSFTISITTFYMCPKNKTQHTGQGFASTVLYNCQHSRKLLSAKRQLGQCYVSARGTESELKETISPFPFRPLSTR</sequence>
<dbReference type="EMBL" id="QRTW01000019">
    <property type="protein sequence ID" value="RGR11861.1"/>
    <property type="molecule type" value="Genomic_DNA"/>
</dbReference>
<protein>
    <submittedName>
        <fullName evidence="1">Uncharacterized protein</fullName>
    </submittedName>
</protein>
<evidence type="ECO:0000313" key="2">
    <source>
        <dbReference type="Proteomes" id="UP000283310"/>
    </source>
</evidence>
<evidence type="ECO:0000313" key="1">
    <source>
        <dbReference type="EMBL" id="RGR11861.1"/>
    </source>
</evidence>
<name>A0A412DJ27_BACSE</name>
<dbReference type="Proteomes" id="UP000283310">
    <property type="component" value="Unassembled WGS sequence"/>
</dbReference>
<dbReference type="AlphaFoldDB" id="A0A412DJ27"/>
<proteinExistence type="predicted"/>
<reference evidence="1 2" key="1">
    <citation type="submission" date="2018-08" db="EMBL/GenBank/DDBJ databases">
        <title>A genome reference for cultivated species of the human gut microbiota.</title>
        <authorList>
            <person name="Zou Y."/>
            <person name="Xue W."/>
            <person name="Luo G."/>
        </authorList>
    </citation>
    <scope>NUCLEOTIDE SEQUENCE [LARGE SCALE GENOMIC DNA]</scope>
    <source>
        <strain evidence="1 2">AF26-20BH</strain>
    </source>
</reference>